<proteinExistence type="predicted"/>
<reference evidence="2 3" key="1">
    <citation type="journal article" date="2010" name="Genome Biol.">
        <title>A first genome assembly of the barley fungal pathogen Pyrenophora teres f. teres.</title>
        <authorList>
            <person name="Ellwood S.R."/>
            <person name="Liu Z."/>
            <person name="Syme R.A."/>
            <person name="Lai Z."/>
            <person name="Hane J.K."/>
            <person name="Keiper F."/>
            <person name="Moffat C.S."/>
            <person name="Oliver R.P."/>
            <person name="Friesen T.L."/>
        </authorList>
    </citation>
    <scope>NUCLEOTIDE SEQUENCE [LARGE SCALE GENOMIC DNA]</scope>
    <source>
        <strain evidence="2 3">0-1</strain>
    </source>
</reference>
<dbReference type="Proteomes" id="UP000001067">
    <property type="component" value="Unassembled WGS sequence"/>
</dbReference>
<dbReference type="HOGENOM" id="CLU_1496981_0_0_1"/>
<dbReference type="OrthoDB" id="3656653at2759"/>
<sequence length="180" mass="20505">MLFWVTLLAWLAAYVGFGSAAPVEQSVNNTMVSVRSTDGNLKNSVLNLFKALDVYPYSLQIHLMQVENWRHAVYEWHIFQGPSGIGVYPCGDKAFKKVYKSEPFSNTKEDLLDYPPYPAGIDIKIKYSNRKNCAYHAGGEDAGQFHCGDEYIIDCKLDPHFGQQYKCSDYMASRAWFCNF</sequence>
<organism evidence="3">
    <name type="scientific">Pyrenophora teres f. teres (strain 0-1)</name>
    <name type="common">Barley net blotch fungus</name>
    <name type="synonym">Drechslera teres f. teres</name>
    <dbReference type="NCBI Taxonomy" id="861557"/>
    <lineage>
        <taxon>Eukaryota</taxon>
        <taxon>Fungi</taxon>
        <taxon>Dikarya</taxon>
        <taxon>Ascomycota</taxon>
        <taxon>Pezizomycotina</taxon>
        <taxon>Dothideomycetes</taxon>
        <taxon>Pleosporomycetidae</taxon>
        <taxon>Pleosporales</taxon>
        <taxon>Pleosporineae</taxon>
        <taxon>Pleosporaceae</taxon>
        <taxon>Pyrenophora</taxon>
    </lineage>
</organism>
<accession>E3SAV4</accession>
<dbReference type="EMBL" id="GL538173">
    <property type="protein sequence ID" value="EFQ84896.1"/>
    <property type="molecule type" value="Genomic_DNA"/>
</dbReference>
<protein>
    <submittedName>
        <fullName evidence="2">Uncharacterized protein</fullName>
    </submittedName>
</protein>
<feature type="signal peptide" evidence="1">
    <location>
        <begin position="1"/>
        <end position="20"/>
    </location>
</feature>
<feature type="chain" id="PRO_5003181961" evidence="1">
    <location>
        <begin position="21"/>
        <end position="180"/>
    </location>
</feature>
<name>E3SAV4_PYRTT</name>
<keyword evidence="3" id="KW-1185">Reference proteome</keyword>
<dbReference type="AlphaFoldDB" id="E3SAV4"/>
<keyword evidence="1" id="KW-0732">Signal</keyword>
<evidence type="ECO:0000313" key="3">
    <source>
        <dbReference type="Proteomes" id="UP000001067"/>
    </source>
</evidence>
<evidence type="ECO:0000256" key="1">
    <source>
        <dbReference type="SAM" id="SignalP"/>
    </source>
</evidence>
<evidence type="ECO:0000313" key="2">
    <source>
        <dbReference type="EMBL" id="EFQ84896.1"/>
    </source>
</evidence>
<gene>
    <name evidence="2" type="ORF">PTT_20330</name>
</gene>
<dbReference type="KEGG" id="pte:PTT_20330"/>